<comment type="caution">
    <text evidence="1">The sequence shown here is derived from an EMBL/GenBank/DDBJ whole genome shotgun (WGS) entry which is preliminary data.</text>
</comment>
<accession>A0A0C2JN98</accession>
<dbReference type="EMBL" id="JWZT01001958">
    <property type="protein sequence ID" value="KII70838.1"/>
    <property type="molecule type" value="Genomic_DNA"/>
</dbReference>
<keyword evidence="2" id="KW-1185">Reference proteome</keyword>
<evidence type="ECO:0000313" key="1">
    <source>
        <dbReference type="EMBL" id="KII70838.1"/>
    </source>
</evidence>
<proteinExistence type="predicted"/>
<organism evidence="1 2">
    <name type="scientific">Thelohanellus kitauei</name>
    <name type="common">Myxosporean</name>
    <dbReference type="NCBI Taxonomy" id="669202"/>
    <lineage>
        <taxon>Eukaryota</taxon>
        <taxon>Metazoa</taxon>
        <taxon>Cnidaria</taxon>
        <taxon>Myxozoa</taxon>
        <taxon>Myxosporea</taxon>
        <taxon>Bivalvulida</taxon>
        <taxon>Platysporina</taxon>
        <taxon>Myxobolidae</taxon>
        <taxon>Thelohanellus</taxon>
    </lineage>
</organism>
<protein>
    <submittedName>
        <fullName evidence="1">Uncharacterized protein</fullName>
    </submittedName>
</protein>
<name>A0A0C2JN98_THEKT</name>
<dbReference type="AlphaFoldDB" id="A0A0C2JN98"/>
<evidence type="ECO:0000313" key="2">
    <source>
        <dbReference type="Proteomes" id="UP000031668"/>
    </source>
</evidence>
<dbReference type="Proteomes" id="UP000031668">
    <property type="component" value="Unassembled WGS sequence"/>
</dbReference>
<sequence length="175" mass="20667">MQKSQGVKFDDDTLVYLFPSQILSNLFSRCFTSYESYLNYIDSHKNEHTQESNEKIPLIVSDYDDMIDQTVFDIFLKYDDVTLDCYLSDNDAIRHSIYSIKGLIVLTKFIGFSERFLNLYQHFINIFKQYEYPPFTFDGGRTIKLKKLQYLKTLITKIEKCFDLPNSISSFKTTQ</sequence>
<reference evidence="1 2" key="1">
    <citation type="journal article" date="2014" name="Genome Biol. Evol.">
        <title>The genome of the myxosporean Thelohanellus kitauei shows adaptations to nutrient acquisition within its fish host.</title>
        <authorList>
            <person name="Yang Y."/>
            <person name="Xiong J."/>
            <person name="Zhou Z."/>
            <person name="Huo F."/>
            <person name="Miao W."/>
            <person name="Ran C."/>
            <person name="Liu Y."/>
            <person name="Zhang J."/>
            <person name="Feng J."/>
            <person name="Wang M."/>
            <person name="Wang M."/>
            <person name="Wang L."/>
            <person name="Yao B."/>
        </authorList>
    </citation>
    <scope>NUCLEOTIDE SEQUENCE [LARGE SCALE GENOMIC DNA]</scope>
    <source>
        <strain evidence="1">Wuqing</strain>
    </source>
</reference>
<gene>
    <name evidence="1" type="ORF">RF11_01282</name>
</gene>